<dbReference type="Gene3D" id="1.20.890.10">
    <property type="entry name" value="cAMP-dependent protein kinase regulatory subunit, dimerization-anchoring domain"/>
    <property type="match status" value="1"/>
</dbReference>
<name>A0A8S4SQW1_9NEOP</name>
<dbReference type="AlphaFoldDB" id="A0A8S4SQW1"/>
<evidence type="ECO:0000313" key="3">
    <source>
        <dbReference type="EMBL" id="CAH2269408.1"/>
    </source>
</evidence>
<evidence type="ECO:0000259" key="2">
    <source>
        <dbReference type="SMART" id="SM00394"/>
    </source>
</evidence>
<dbReference type="OrthoDB" id="26525at2759"/>
<dbReference type="Proteomes" id="UP000838756">
    <property type="component" value="Unassembled WGS sequence"/>
</dbReference>
<dbReference type="InterPro" id="IPR003117">
    <property type="entry name" value="cAMP_dep_PK_reg_su_I/II_a/b"/>
</dbReference>
<accession>A0A8S4SQW1</accession>
<gene>
    <name evidence="3" type="primary">jg16434</name>
    <name evidence="3" type="ORF">PAEG_LOCUS27627</name>
</gene>
<feature type="region of interest" description="Disordered" evidence="1">
    <location>
        <begin position="346"/>
        <end position="379"/>
    </location>
</feature>
<reference evidence="3" key="1">
    <citation type="submission" date="2022-03" db="EMBL/GenBank/DDBJ databases">
        <authorList>
            <person name="Lindestad O."/>
        </authorList>
    </citation>
    <scope>NUCLEOTIDE SEQUENCE</scope>
</reference>
<sequence>MNHLLKSQIHENFRLALPEGLKDLMSDISREVLRAQPQDLYQFITKYIEALLEARETLTIACQVCTDVCNCRCDPIIPELYKELRKTGLDDEDLKNAVQVIENHLRGDQDVNESVKEQSLLSKLLRKTSIDATQVPAVQLAVQKAFKRHILSHDDLMDILNENDNELSEAVRNTLKLEVLKIPYGHYSEFILKVNTILELLYFQAEELFVSPHFKPCVTTVSSTSLAGSYVTLPKFRPYSAHDSELLSVIPEKEHLSIDYTKKASTDGIDATTIEIAGRKYILKENVKKDKATVLFDYHDHSKSEDGAFKSGCSAIDCTEASSGAASKPNKIEICENTIVLNESKATQSIDDNDNSIKDKSCSDEEVQESIENFESENESCFSSIAESLQDDI</sequence>
<dbReference type="SUPFAM" id="SSF47391">
    <property type="entry name" value="Dimerization-anchoring domain of cAMP-dependent PK regulatory subunit"/>
    <property type="match status" value="1"/>
</dbReference>
<comment type="caution">
    <text evidence="3">The sequence shown here is derived from an EMBL/GenBank/DDBJ whole genome shotgun (WGS) entry which is preliminary data.</text>
</comment>
<dbReference type="InterPro" id="IPR047579">
    <property type="entry name" value="DD_CABYR_SP17"/>
</dbReference>
<dbReference type="CDD" id="cd12100">
    <property type="entry name" value="DD_CABYR_SP17"/>
    <property type="match status" value="1"/>
</dbReference>
<dbReference type="EMBL" id="CAKXAJ010026514">
    <property type="protein sequence ID" value="CAH2269408.1"/>
    <property type="molecule type" value="Genomic_DNA"/>
</dbReference>
<feature type="compositionally biased region" description="Acidic residues" evidence="1">
    <location>
        <begin position="364"/>
        <end position="378"/>
    </location>
</feature>
<dbReference type="Pfam" id="PF02197">
    <property type="entry name" value="RIIa"/>
    <property type="match status" value="1"/>
</dbReference>
<keyword evidence="4" id="KW-1185">Reference proteome</keyword>
<dbReference type="SMART" id="SM00394">
    <property type="entry name" value="RIIa"/>
    <property type="match status" value="1"/>
</dbReference>
<protein>
    <submittedName>
        <fullName evidence="3">Jg16434 protein</fullName>
    </submittedName>
</protein>
<proteinExistence type="predicted"/>
<evidence type="ECO:0000313" key="4">
    <source>
        <dbReference type="Proteomes" id="UP000838756"/>
    </source>
</evidence>
<feature type="domain" description="RIIa" evidence="2">
    <location>
        <begin position="19"/>
        <end position="56"/>
    </location>
</feature>
<organism evidence="3 4">
    <name type="scientific">Pararge aegeria aegeria</name>
    <dbReference type="NCBI Taxonomy" id="348720"/>
    <lineage>
        <taxon>Eukaryota</taxon>
        <taxon>Metazoa</taxon>
        <taxon>Ecdysozoa</taxon>
        <taxon>Arthropoda</taxon>
        <taxon>Hexapoda</taxon>
        <taxon>Insecta</taxon>
        <taxon>Pterygota</taxon>
        <taxon>Neoptera</taxon>
        <taxon>Endopterygota</taxon>
        <taxon>Lepidoptera</taxon>
        <taxon>Glossata</taxon>
        <taxon>Ditrysia</taxon>
        <taxon>Papilionoidea</taxon>
        <taxon>Nymphalidae</taxon>
        <taxon>Satyrinae</taxon>
        <taxon>Satyrini</taxon>
        <taxon>Parargina</taxon>
        <taxon>Pararge</taxon>
    </lineage>
</organism>
<evidence type="ECO:0000256" key="1">
    <source>
        <dbReference type="SAM" id="MobiDB-lite"/>
    </source>
</evidence>